<feature type="signal peptide" evidence="1">
    <location>
        <begin position="1"/>
        <end position="27"/>
    </location>
</feature>
<dbReference type="OrthoDB" id="8456591at2"/>
<evidence type="ECO:0000313" key="3">
    <source>
        <dbReference type="Proteomes" id="UP000245137"/>
    </source>
</evidence>
<evidence type="ECO:0000313" key="2">
    <source>
        <dbReference type="EMBL" id="PWB92560.1"/>
    </source>
</evidence>
<feature type="chain" id="PRO_5015725256" description="Transmembrane protein" evidence="1">
    <location>
        <begin position="28"/>
        <end position="152"/>
    </location>
</feature>
<keyword evidence="1" id="KW-0732">Signal</keyword>
<dbReference type="AlphaFoldDB" id="A0A2U1SLT6"/>
<accession>A0A2U1SLT6</accession>
<proteinExistence type="predicted"/>
<feature type="non-terminal residue" evidence="2">
    <location>
        <position position="152"/>
    </location>
</feature>
<dbReference type="EMBL" id="PUIV01000044">
    <property type="protein sequence ID" value="PWB92560.1"/>
    <property type="molecule type" value="Genomic_DNA"/>
</dbReference>
<comment type="caution">
    <text evidence="2">The sequence shown here is derived from an EMBL/GenBank/DDBJ whole genome shotgun (WGS) entry which is preliminary data.</text>
</comment>
<protein>
    <recommendedName>
        <fullName evidence="4">Transmembrane protein</fullName>
    </recommendedName>
</protein>
<reference evidence="2 3" key="1">
    <citation type="journal article" date="2018" name="Appl. Microbiol. Biotechnol.">
        <title>Co-cultivation of the strictly anaerobic methanogen Methanosarcina barkeri with aerobic methanotrophs in an oxygen-limited membrane bioreactor.</title>
        <authorList>
            <person name="In 't Zandt M.H."/>
            <person name="van den Bosch T.J.M."/>
            <person name="Rijkers R."/>
            <person name="van Kessel M.A.H.J."/>
            <person name="Jetten M.S.M."/>
            <person name="Welte C.U."/>
        </authorList>
    </citation>
    <scope>NUCLEOTIDE SEQUENCE [LARGE SCALE GENOMIC DNA]</scope>
    <source>
        <strain evidence="2 3">DSM 17706</strain>
    </source>
</reference>
<dbReference type="RefSeq" id="WP_108918537.1">
    <property type="nucleotide sequence ID" value="NZ_PUIV01000044.1"/>
</dbReference>
<name>A0A2U1SLT6_METSR</name>
<organism evidence="2 3">
    <name type="scientific">Methylosinus sporium</name>
    <dbReference type="NCBI Taxonomy" id="428"/>
    <lineage>
        <taxon>Bacteria</taxon>
        <taxon>Pseudomonadati</taxon>
        <taxon>Pseudomonadota</taxon>
        <taxon>Alphaproteobacteria</taxon>
        <taxon>Hyphomicrobiales</taxon>
        <taxon>Methylocystaceae</taxon>
        <taxon>Methylosinus</taxon>
    </lineage>
</organism>
<sequence length="152" mass="15634">MSKVVKLSLLGAAGAVIGFAAPGAAVAGPVGMANVASVSLPASTDEVHYRRHREGRSAHYCPPRRIEHRTVYVRRIIERRTAYYPLYERRTAYVAAPVATAVVVPVVAASYAYPSYGYGYGGGGPGIIGAGAGLLGGALNIGFGGGADDARA</sequence>
<keyword evidence="3" id="KW-1185">Reference proteome</keyword>
<evidence type="ECO:0008006" key="4">
    <source>
        <dbReference type="Google" id="ProtNLM"/>
    </source>
</evidence>
<gene>
    <name evidence="2" type="ORF">C5689_17465</name>
</gene>
<evidence type="ECO:0000256" key="1">
    <source>
        <dbReference type="SAM" id="SignalP"/>
    </source>
</evidence>
<dbReference type="Proteomes" id="UP000245137">
    <property type="component" value="Unassembled WGS sequence"/>
</dbReference>